<evidence type="ECO:0000313" key="4">
    <source>
        <dbReference type="Proteomes" id="UP000177111"/>
    </source>
</evidence>
<reference evidence="3 4" key="1">
    <citation type="journal article" date="2016" name="Nat. Commun.">
        <title>Thousands of microbial genomes shed light on interconnected biogeochemical processes in an aquifer system.</title>
        <authorList>
            <person name="Anantharaman K."/>
            <person name="Brown C.T."/>
            <person name="Hug L.A."/>
            <person name="Sharon I."/>
            <person name="Castelle C.J."/>
            <person name="Probst A.J."/>
            <person name="Thomas B.C."/>
            <person name="Singh A."/>
            <person name="Wilkins M.J."/>
            <person name="Karaoz U."/>
            <person name="Brodie E.L."/>
            <person name="Williams K.H."/>
            <person name="Hubbard S.S."/>
            <person name="Banfield J.F."/>
        </authorList>
    </citation>
    <scope>NUCLEOTIDE SEQUENCE [LARGE SCALE GENOMIC DNA]</scope>
</reference>
<dbReference type="AlphaFoldDB" id="A0A1F8H1A9"/>
<organism evidence="3 4">
    <name type="scientific">Candidatus Yanofskybacteria bacterium RIFCSPLOWO2_02_FULL_44_18</name>
    <dbReference type="NCBI Taxonomy" id="1802705"/>
    <lineage>
        <taxon>Bacteria</taxon>
        <taxon>Candidatus Yanofskyibacteriota</taxon>
    </lineage>
</organism>
<dbReference type="Proteomes" id="UP000177111">
    <property type="component" value="Unassembled WGS sequence"/>
</dbReference>
<evidence type="ECO:0000313" key="3">
    <source>
        <dbReference type="EMBL" id="OGN31414.1"/>
    </source>
</evidence>
<protein>
    <recommendedName>
        <fullName evidence="2">TPM domain-containing protein</fullName>
    </recommendedName>
</protein>
<proteinExistence type="predicted"/>
<sequence>MKLVTSATIMLAAALPVFGYYNLGQPAGFVNDFAQMISDEQKQNLEIKLQNFEKETSNELSVVTINSLQGDTIENFAEKLFKDWGIGKEDKDNGVLLLISLEDKKMRIETGYGLEGALTDAQSFIIIDSILKPAFRLGNYYDGIDRATNAIIDGTKGEYQPQASKKSISNYLDWSYVFILAFVWLASILGRSKSWWLGGVIGGIMGLIIWSIMWAASLIIFGLIFDFIVSRAYHRGRQTGHYPWWIGGGKSGGGFGGFGGGLSGGGGASGDW</sequence>
<dbReference type="PANTHER" id="PTHR30373">
    <property type="entry name" value="UPF0603 PROTEIN YGCG"/>
    <property type="match status" value="1"/>
</dbReference>
<name>A0A1F8H1A9_9BACT</name>
<evidence type="ECO:0000256" key="1">
    <source>
        <dbReference type="SAM" id="Phobius"/>
    </source>
</evidence>
<keyword evidence="1" id="KW-1133">Transmembrane helix</keyword>
<dbReference type="PANTHER" id="PTHR30373:SF2">
    <property type="entry name" value="UPF0603 PROTEIN YGCG"/>
    <property type="match status" value="1"/>
</dbReference>
<feature type="transmembrane region" description="Helical" evidence="1">
    <location>
        <begin position="196"/>
        <end position="225"/>
    </location>
</feature>
<feature type="domain" description="TPM" evidence="2">
    <location>
        <begin position="30"/>
        <end position="153"/>
    </location>
</feature>
<feature type="transmembrane region" description="Helical" evidence="1">
    <location>
        <begin position="171"/>
        <end position="189"/>
    </location>
</feature>
<gene>
    <name evidence="3" type="ORF">A3I96_01095</name>
</gene>
<keyword evidence="1" id="KW-0472">Membrane</keyword>
<keyword evidence="1" id="KW-0812">Transmembrane</keyword>
<accession>A0A1F8H1A9</accession>
<dbReference type="InterPro" id="IPR007621">
    <property type="entry name" value="TPM_dom"/>
</dbReference>
<dbReference type="Gene3D" id="3.10.310.50">
    <property type="match status" value="1"/>
</dbReference>
<dbReference type="EMBL" id="MGKT01000002">
    <property type="protein sequence ID" value="OGN31414.1"/>
    <property type="molecule type" value="Genomic_DNA"/>
</dbReference>
<comment type="caution">
    <text evidence="3">The sequence shown here is derived from an EMBL/GenBank/DDBJ whole genome shotgun (WGS) entry which is preliminary data.</text>
</comment>
<evidence type="ECO:0000259" key="2">
    <source>
        <dbReference type="Pfam" id="PF04536"/>
    </source>
</evidence>
<dbReference type="Pfam" id="PF04536">
    <property type="entry name" value="TPM_phosphatase"/>
    <property type="match status" value="1"/>
</dbReference>